<dbReference type="InterPro" id="IPR023213">
    <property type="entry name" value="CAT-like_dom_sf"/>
</dbReference>
<dbReference type="Gene3D" id="3.30.559.10">
    <property type="entry name" value="Chloramphenicol acetyltransferase-like domain"/>
    <property type="match status" value="2"/>
</dbReference>
<reference evidence="2" key="1">
    <citation type="journal article" date="2014" name="Nat. Commun.">
        <title>The emerging biofuel crop Camelina sativa retains a highly undifferentiated hexaploid genome structure.</title>
        <authorList>
            <person name="Kagale S."/>
            <person name="Koh C."/>
            <person name="Nixon J."/>
            <person name="Bollina V."/>
            <person name="Clarke W.E."/>
            <person name="Tuteja R."/>
            <person name="Spillane C."/>
            <person name="Robinson S.J."/>
            <person name="Links M.G."/>
            <person name="Clarke C."/>
            <person name="Higgins E.E."/>
            <person name="Huebert T."/>
            <person name="Sharpe A.G."/>
            <person name="Parkin I.A."/>
        </authorList>
    </citation>
    <scope>NUCLEOTIDE SEQUENCE [LARGE SCALE GENOMIC DNA]</scope>
    <source>
        <strain evidence="2">cv. DH55</strain>
    </source>
</reference>
<sequence length="461" mass="51795">MTDQTNPSLPLLLKKQSFELVKPSKHTPCGTLSLSSLDNNPLNEVRHAVIYVFEANQKNQNDPVSLLRKALSELLVYYYPFSGRLVRRKSDRKFQLVCNREGVPFAVATAAPDLPSLNFIENFVDEVALPLVPEIEFNYENEIGYHPLAMQVTKFPCGGFTIGLSLLHALCDGLGVARFVHSLAELAGGKSEPSVLPVWQRERLVREIDNEPAKLPCGVGSRASLLATSPYMSSNDWVTEIISIKDGNIKMLKDTLVRECEMPKETFTTYEILSSCIWKSRSRALNLDLDKISVLCIVVGIGHVLDPPLSEGYYGNSVVDVYIELTARELHELSISDIVKIVKGAKKKAYDKRYIEEEIINIERMIKEDAKSDPVVDGLLVMTDVRNIKLFGSMDFGWNDPVNMRFLTFQESARNMVMILGPSKFDPGMEGGVRVVITLPRDAMVKFKQEMDAMLQLRSRF</sequence>
<dbReference type="GeneID" id="104730348"/>
<dbReference type="PANTHER" id="PTHR31147">
    <property type="entry name" value="ACYL TRANSFERASE 4"/>
    <property type="match status" value="1"/>
</dbReference>
<dbReference type="PANTHER" id="PTHR31147:SF29">
    <property type="entry name" value="SPERMIDINE COUMAROYL-COA ACYLTRANSFERASE"/>
    <property type="match status" value="1"/>
</dbReference>
<evidence type="ECO:0000313" key="2">
    <source>
        <dbReference type="Proteomes" id="UP000694864"/>
    </source>
</evidence>
<name>A0ABM0UXK4_CAMSA</name>
<keyword evidence="2" id="KW-1185">Reference proteome</keyword>
<accession>A0ABM0UXK4</accession>
<dbReference type="InterPro" id="IPR050898">
    <property type="entry name" value="Plant_acyltransferase"/>
</dbReference>
<comment type="similarity">
    <text evidence="1">Belongs to the plant acyltransferase family.</text>
</comment>
<proteinExistence type="inferred from homology"/>
<dbReference type="Proteomes" id="UP000694864">
    <property type="component" value="Chromosome 12"/>
</dbReference>
<protein>
    <submittedName>
        <fullName evidence="3">Spermidine coumaroyl-CoA acyltransferase-like</fullName>
    </submittedName>
</protein>
<organism evidence="2 3">
    <name type="scientific">Camelina sativa</name>
    <name type="common">False flax</name>
    <name type="synonym">Myagrum sativum</name>
    <dbReference type="NCBI Taxonomy" id="90675"/>
    <lineage>
        <taxon>Eukaryota</taxon>
        <taxon>Viridiplantae</taxon>
        <taxon>Streptophyta</taxon>
        <taxon>Embryophyta</taxon>
        <taxon>Tracheophyta</taxon>
        <taxon>Spermatophyta</taxon>
        <taxon>Magnoliopsida</taxon>
        <taxon>eudicotyledons</taxon>
        <taxon>Gunneridae</taxon>
        <taxon>Pentapetalae</taxon>
        <taxon>rosids</taxon>
        <taxon>malvids</taxon>
        <taxon>Brassicales</taxon>
        <taxon>Brassicaceae</taxon>
        <taxon>Camelineae</taxon>
        <taxon>Camelina</taxon>
    </lineage>
</organism>
<evidence type="ECO:0000256" key="1">
    <source>
        <dbReference type="ARBA" id="ARBA00009861"/>
    </source>
</evidence>
<dbReference type="RefSeq" id="XP_010447811.1">
    <property type="nucleotide sequence ID" value="XM_010449509.2"/>
</dbReference>
<reference evidence="3" key="2">
    <citation type="submission" date="2025-08" db="UniProtKB">
        <authorList>
            <consortium name="RefSeq"/>
        </authorList>
    </citation>
    <scope>IDENTIFICATION</scope>
    <source>
        <tissue evidence="3">Leaf</tissue>
    </source>
</reference>
<gene>
    <name evidence="3" type="primary">LOC104730348</name>
</gene>
<dbReference type="Pfam" id="PF02458">
    <property type="entry name" value="Transferase"/>
    <property type="match status" value="1"/>
</dbReference>
<evidence type="ECO:0000313" key="3">
    <source>
        <dbReference type="RefSeq" id="XP_010447811.1"/>
    </source>
</evidence>